<dbReference type="EMBL" id="CAJVCH010086990">
    <property type="protein sequence ID" value="CAG7722188.1"/>
    <property type="molecule type" value="Genomic_DNA"/>
</dbReference>
<dbReference type="OrthoDB" id="6338576at2759"/>
<keyword evidence="4" id="KW-1185">Reference proteome</keyword>
<feature type="signal peptide" evidence="1">
    <location>
        <begin position="1"/>
        <end position="17"/>
    </location>
</feature>
<gene>
    <name evidence="3" type="ORF">AFUS01_LOCUS11347</name>
</gene>
<protein>
    <recommendedName>
        <fullName evidence="2">DUF4789 domain-containing protein</fullName>
    </recommendedName>
</protein>
<evidence type="ECO:0000313" key="3">
    <source>
        <dbReference type="EMBL" id="CAG7722188.1"/>
    </source>
</evidence>
<comment type="caution">
    <text evidence="3">The sequence shown here is derived from an EMBL/GenBank/DDBJ whole genome shotgun (WGS) entry which is preliminary data.</text>
</comment>
<evidence type="ECO:0000313" key="4">
    <source>
        <dbReference type="Proteomes" id="UP000708208"/>
    </source>
</evidence>
<dbReference type="PANTHER" id="PTHR21177">
    <property type="entry name" value="IP06524P-RELATED"/>
    <property type="match status" value="1"/>
</dbReference>
<dbReference type="AlphaFoldDB" id="A0A8J2JM25"/>
<name>A0A8J2JM25_9HEXA</name>
<evidence type="ECO:0000259" key="2">
    <source>
        <dbReference type="Pfam" id="PF16033"/>
    </source>
</evidence>
<reference evidence="3" key="1">
    <citation type="submission" date="2021-06" db="EMBL/GenBank/DDBJ databases">
        <authorList>
            <person name="Hodson N. C."/>
            <person name="Mongue J. A."/>
            <person name="Jaron S. K."/>
        </authorList>
    </citation>
    <scope>NUCLEOTIDE SEQUENCE</scope>
</reference>
<keyword evidence="1" id="KW-0732">Signal</keyword>
<sequence>MIGNIKFLLVLIGCTLSAQVVVSVRKKPGINSLFEPSRFCPGFTSDSGHPPFRYHNATRRCYMVGDKGPCPDLMEFAMLDEDYGECDCDQKRRCGRPLMYWPGTKRCYFVNDQGPCQPGKWLVFGFNLQPICKLNRCRKEQSEEPSNERKFWFTFQGQCYRTQTRGFCREGEILFNNWTEYRPTCNKIGACPEAPRIHTMGCQPGSKLDYEGRCKRTFAYKY</sequence>
<evidence type="ECO:0000256" key="1">
    <source>
        <dbReference type="SAM" id="SignalP"/>
    </source>
</evidence>
<feature type="domain" description="DUF4789" evidence="2">
    <location>
        <begin position="81"/>
        <end position="150"/>
    </location>
</feature>
<accession>A0A8J2JM25</accession>
<dbReference type="Pfam" id="PF16033">
    <property type="entry name" value="DUF4789"/>
    <property type="match status" value="1"/>
</dbReference>
<proteinExistence type="predicted"/>
<dbReference type="PANTHER" id="PTHR21177:SF4">
    <property type="entry name" value="IP06524P"/>
    <property type="match status" value="1"/>
</dbReference>
<dbReference type="Proteomes" id="UP000708208">
    <property type="component" value="Unassembled WGS sequence"/>
</dbReference>
<organism evidence="3 4">
    <name type="scientific">Allacma fusca</name>
    <dbReference type="NCBI Taxonomy" id="39272"/>
    <lineage>
        <taxon>Eukaryota</taxon>
        <taxon>Metazoa</taxon>
        <taxon>Ecdysozoa</taxon>
        <taxon>Arthropoda</taxon>
        <taxon>Hexapoda</taxon>
        <taxon>Collembola</taxon>
        <taxon>Symphypleona</taxon>
        <taxon>Sminthuridae</taxon>
        <taxon>Allacma</taxon>
    </lineage>
</organism>
<dbReference type="InterPro" id="IPR031993">
    <property type="entry name" value="DUF4789"/>
</dbReference>
<feature type="chain" id="PRO_5035246016" description="DUF4789 domain-containing protein" evidence="1">
    <location>
        <begin position="18"/>
        <end position="222"/>
    </location>
</feature>